<dbReference type="GO" id="GO:0016747">
    <property type="term" value="F:acyltransferase activity, transferring groups other than amino-acyl groups"/>
    <property type="evidence" value="ECO:0007669"/>
    <property type="project" value="InterPro"/>
</dbReference>
<dbReference type="Pfam" id="PF13673">
    <property type="entry name" value="Acetyltransf_10"/>
    <property type="match status" value="1"/>
</dbReference>
<evidence type="ECO:0000313" key="3">
    <source>
        <dbReference type="Proteomes" id="UP000295096"/>
    </source>
</evidence>
<evidence type="ECO:0000259" key="1">
    <source>
        <dbReference type="PROSITE" id="PS51186"/>
    </source>
</evidence>
<dbReference type="OrthoDB" id="9789081at2"/>
<keyword evidence="2" id="KW-0808">Transferase</keyword>
<accession>A0A4R5Q837</accession>
<dbReference type="SUPFAM" id="SSF55729">
    <property type="entry name" value="Acyl-CoA N-acyltransferases (Nat)"/>
    <property type="match status" value="1"/>
</dbReference>
<dbReference type="PROSITE" id="PS51186">
    <property type="entry name" value="GNAT"/>
    <property type="match status" value="1"/>
</dbReference>
<dbReference type="RefSeq" id="WP_133292274.1">
    <property type="nucleotide sequence ID" value="NZ_SMSJ01000090.1"/>
</dbReference>
<evidence type="ECO:0000313" key="2">
    <source>
        <dbReference type="EMBL" id="TDH58906.1"/>
    </source>
</evidence>
<dbReference type="InterPro" id="IPR016181">
    <property type="entry name" value="Acyl_CoA_acyltransferase"/>
</dbReference>
<proteinExistence type="predicted"/>
<dbReference type="EMBL" id="SMSJ01000090">
    <property type="protein sequence ID" value="TDH58906.1"/>
    <property type="molecule type" value="Genomic_DNA"/>
</dbReference>
<protein>
    <submittedName>
        <fullName evidence="2">GNAT family N-acetyltransferase</fullName>
    </submittedName>
</protein>
<dbReference type="Gene3D" id="3.40.630.30">
    <property type="match status" value="1"/>
</dbReference>
<feature type="domain" description="N-acetyltransferase" evidence="1">
    <location>
        <begin position="1"/>
        <end position="127"/>
    </location>
</feature>
<dbReference type="Proteomes" id="UP000295096">
    <property type="component" value="Unassembled WGS sequence"/>
</dbReference>
<keyword evidence="3" id="KW-1185">Reference proteome</keyword>
<dbReference type="InterPro" id="IPR000182">
    <property type="entry name" value="GNAT_dom"/>
</dbReference>
<gene>
    <name evidence="2" type="ORF">E2C06_30100</name>
</gene>
<name>A0A4R5Q837_9PROT</name>
<reference evidence="2 3" key="1">
    <citation type="journal article" date="2016" name="J. Microbiol.">
        <title>Dankookia rubra gen. nov., sp. nov., an alphaproteobacterium isolated from sediment of a shallow stream.</title>
        <authorList>
            <person name="Kim W.H."/>
            <person name="Kim D.H."/>
            <person name="Kang K."/>
            <person name="Ahn T.Y."/>
        </authorList>
    </citation>
    <scope>NUCLEOTIDE SEQUENCE [LARGE SCALE GENOMIC DNA]</scope>
    <source>
        <strain evidence="2 3">JCM30602</strain>
    </source>
</reference>
<sequence length="127" mass="12831">MRIRDAAPADAAACDLLRRSIAALCGADHGGDPAAWLVSGTPADLAAWIGAPGNVVLPAEAAGRLLGVGATTAAGKVRLTYVAPEARRRGVSRTLPAALEDRACAAGQARCTLHGTLTARRFYAAAG</sequence>
<organism evidence="2 3">
    <name type="scientific">Dankookia rubra</name>
    <dbReference type="NCBI Taxonomy" id="1442381"/>
    <lineage>
        <taxon>Bacteria</taxon>
        <taxon>Pseudomonadati</taxon>
        <taxon>Pseudomonadota</taxon>
        <taxon>Alphaproteobacteria</taxon>
        <taxon>Acetobacterales</taxon>
        <taxon>Roseomonadaceae</taxon>
        <taxon>Dankookia</taxon>
    </lineage>
</organism>
<comment type="caution">
    <text evidence="2">The sequence shown here is derived from an EMBL/GenBank/DDBJ whole genome shotgun (WGS) entry which is preliminary data.</text>
</comment>
<dbReference type="AlphaFoldDB" id="A0A4R5Q837"/>